<dbReference type="Proteomes" id="UP000449846">
    <property type="component" value="Unassembled WGS sequence"/>
</dbReference>
<evidence type="ECO:0000313" key="1">
    <source>
        <dbReference type="EMBL" id="MTH61108.1"/>
    </source>
</evidence>
<keyword evidence="2" id="KW-1185">Reference proteome</keyword>
<dbReference type="EMBL" id="WMIG01000013">
    <property type="protein sequence ID" value="MTH61108.1"/>
    <property type="molecule type" value="Genomic_DNA"/>
</dbReference>
<dbReference type="RefSeq" id="WP_155041051.1">
    <property type="nucleotide sequence ID" value="NZ_WMIG01000013.1"/>
</dbReference>
<proteinExistence type="predicted"/>
<evidence type="ECO:0000313" key="2">
    <source>
        <dbReference type="Proteomes" id="UP000449846"/>
    </source>
</evidence>
<dbReference type="AlphaFoldDB" id="A0A844HPX2"/>
<comment type="caution">
    <text evidence="1">The sequence shown here is derived from an EMBL/GenBank/DDBJ whole genome shotgun (WGS) entry which is preliminary data.</text>
</comment>
<sequence length="87" mass="9865">MTLNTTVHLTQEEAEALRHAVLEDICFNARCVAEDGFDEDAVEDAYGEVQPLFSILEKMKVSLPDHFLGEDANTDRAYQQMKEKFGK</sequence>
<reference evidence="1 2" key="1">
    <citation type="submission" date="2019-11" db="EMBL/GenBank/DDBJ databases">
        <authorList>
            <person name="Dong K."/>
        </authorList>
    </citation>
    <scope>NUCLEOTIDE SEQUENCE [LARGE SCALE GENOMIC DNA]</scope>
    <source>
        <strain evidence="1 2">NBRC 112902</strain>
    </source>
</reference>
<name>A0A844HPX2_9RHOB</name>
<organism evidence="1 2">
    <name type="scientific">Paracoccus litorisediminis</name>
    <dbReference type="NCBI Taxonomy" id="2006130"/>
    <lineage>
        <taxon>Bacteria</taxon>
        <taxon>Pseudomonadati</taxon>
        <taxon>Pseudomonadota</taxon>
        <taxon>Alphaproteobacteria</taxon>
        <taxon>Rhodobacterales</taxon>
        <taxon>Paracoccaceae</taxon>
        <taxon>Paracoccus</taxon>
    </lineage>
</organism>
<gene>
    <name evidence="1" type="ORF">GL300_18015</name>
</gene>
<accession>A0A844HPX2</accession>
<protein>
    <submittedName>
        <fullName evidence="1">Uncharacterized protein</fullName>
    </submittedName>
</protein>